<dbReference type="KEGG" id="lfc:LFE_1158"/>
<dbReference type="InterPro" id="IPR020904">
    <property type="entry name" value="Sc_DH/Rdtase_CS"/>
</dbReference>
<reference evidence="4 5" key="1">
    <citation type="journal article" date="2012" name="J. Bacteriol.">
        <title>Complete Genome Sequence of Leptospirillum ferrooxidans Strain C2-3, Isolated from a Fresh Volcanic Ash Deposit on the Island of Miyake, Japan.</title>
        <authorList>
            <person name="Fujimura R."/>
            <person name="Sato Y."/>
            <person name="Nishizawa T."/>
            <person name="Oshima K."/>
            <person name="Kim S.-W."/>
            <person name="Hattori M."/>
            <person name="Kamijo T."/>
            <person name="Ohta H."/>
        </authorList>
    </citation>
    <scope>NUCLEOTIDE SEQUENCE [LARGE SCALE GENOMIC DNA]</scope>
    <source>
        <strain evidence="4 5">C2-3</strain>
    </source>
</reference>
<evidence type="ECO:0000256" key="1">
    <source>
        <dbReference type="ARBA" id="ARBA00006484"/>
    </source>
</evidence>
<comment type="similarity">
    <text evidence="1 3">Belongs to the short-chain dehydrogenases/reductases (SDR) family.</text>
</comment>
<dbReference type="EMBL" id="AP012342">
    <property type="protein sequence ID" value="BAM06849.1"/>
    <property type="molecule type" value="Genomic_DNA"/>
</dbReference>
<evidence type="ECO:0000256" key="3">
    <source>
        <dbReference type="RuleBase" id="RU000363"/>
    </source>
</evidence>
<proteinExistence type="inferred from homology"/>
<dbReference type="HOGENOM" id="CLU_010194_2_10_0"/>
<dbReference type="Pfam" id="PF00106">
    <property type="entry name" value="adh_short"/>
    <property type="match status" value="1"/>
</dbReference>
<dbReference type="InterPro" id="IPR036291">
    <property type="entry name" value="NAD(P)-bd_dom_sf"/>
</dbReference>
<reference evidence="5" key="2">
    <citation type="submission" date="2012-03" db="EMBL/GenBank/DDBJ databases">
        <title>The complete genome sequence of the pioneer microbe on fresh volcanic deposit, Leptospirillum ferrooxidans strain C2-3.</title>
        <authorList>
            <person name="Fujimura R."/>
            <person name="Sato Y."/>
            <person name="Nishizawa T."/>
            <person name="Nanba K."/>
            <person name="Oshima K."/>
            <person name="Hattori M."/>
            <person name="Kamijo T."/>
            <person name="Ohta H."/>
        </authorList>
    </citation>
    <scope>NUCLEOTIDE SEQUENCE [LARGE SCALE GENOMIC DNA]</scope>
    <source>
        <strain evidence="5">C2-3</strain>
    </source>
</reference>
<evidence type="ECO:0000313" key="4">
    <source>
        <dbReference type="EMBL" id="BAM06849.1"/>
    </source>
</evidence>
<protein>
    <submittedName>
        <fullName evidence="4">Putative serine 3-dehydrogenase</fullName>
    </submittedName>
</protein>
<dbReference type="PRINTS" id="PR00081">
    <property type="entry name" value="GDHRDH"/>
</dbReference>
<dbReference type="PANTHER" id="PTHR42901:SF1">
    <property type="entry name" value="ALCOHOL DEHYDROGENASE"/>
    <property type="match status" value="1"/>
</dbReference>
<accession>I0INK0</accession>
<gene>
    <name evidence="4" type="ordered locus">LFE_1158</name>
</gene>
<dbReference type="FunFam" id="3.40.50.720:FF:000047">
    <property type="entry name" value="NADP-dependent L-serine/L-allo-threonine dehydrogenase"/>
    <property type="match status" value="1"/>
</dbReference>
<dbReference type="PANTHER" id="PTHR42901">
    <property type="entry name" value="ALCOHOL DEHYDROGENASE"/>
    <property type="match status" value="1"/>
</dbReference>
<dbReference type="PROSITE" id="PS00061">
    <property type="entry name" value="ADH_SHORT"/>
    <property type="match status" value="1"/>
</dbReference>
<dbReference type="Proteomes" id="UP000007382">
    <property type="component" value="Chromosome"/>
</dbReference>
<sequence>MRPKIAIVTGASSGIGEATARALSQAGYHVILGARRVDRLQKLALEISGEGYVLDVSDSDSVQNFLDRLPERIDLLVNNAGGALGLDPVVSADEEKWVEMFQSNVMGTLRMTKGVFPLLERSGDGSHVINIGSIAAWETYLGGAGYTAAKHALRAITETMRLEWLGLPVRVTEIDPGLVDTEFSIVRFSGDETRARKVYEGMTPLSARDIAEAVVWAALRPPHVNIDQILIRPRDQARADKVSRASS</sequence>
<dbReference type="PRINTS" id="PR00080">
    <property type="entry name" value="SDRFAMILY"/>
</dbReference>
<dbReference type="OrthoDB" id="9775296at2"/>
<evidence type="ECO:0000313" key="5">
    <source>
        <dbReference type="Proteomes" id="UP000007382"/>
    </source>
</evidence>
<dbReference type="AlphaFoldDB" id="I0INK0"/>
<dbReference type="PATRIC" id="fig|1162668.3.peg.1343"/>
<evidence type="ECO:0000256" key="2">
    <source>
        <dbReference type="ARBA" id="ARBA00023002"/>
    </source>
</evidence>
<dbReference type="eggNOG" id="COG4221">
    <property type="taxonomic scope" value="Bacteria"/>
</dbReference>
<dbReference type="SUPFAM" id="SSF51735">
    <property type="entry name" value="NAD(P)-binding Rossmann-fold domains"/>
    <property type="match status" value="1"/>
</dbReference>
<dbReference type="GO" id="GO:0016616">
    <property type="term" value="F:oxidoreductase activity, acting on the CH-OH group of donors, NAD or NADP as acceptor"/>
    <property type="evidence" value="ECO:0007669"/>
    <property type="project" value="UniProtKB-ARBA"/>
</dbReference>
<dbReference type="STRING" id="1162668.LFE_1158"/>
<name>I0INK0_LEPFC</name>
<dbReference type="Gene3D" id="3.40.50.720">
    <property type="entry name" value="NAD(P)-binding Rossmann-like Domain"/>
    <property type="match status" value="1"/>
</dbReference>
<keyword evidence="2" id="KW-0560">Oxidoreductase</keyword>
<organism evidence="4 5">
    <name type="scientific">Leptospirillum ferrooxidans (strain C2-3)</name>
    <dbReference type="NCBI Taxonomy" id="1162668"/>
    <lineage>
        <taxon>Bacteria</taxon>
        <taxon>Pseudomonadati</taxon>
        <taxon>Nitrospirota</taxon>
        <taxon>Nitrospiria</taxon>
        <taxon>Nitrospirales</taxon>
        <taxon>Nitrospiraceae</taxon>
        <taxon>Leptospirillum</taxon>
    </lineage>
</organism>
<dbReference type="InterPro" id="IPR002347">
    <property type="entry name" value="SDR_fam"/>
</dbReference>
<dbReference type="RefSeq" id="WP_014449339.1">
    <property type="nucleotide sequence ID" value="NC_017094.1"/>
</dbReference>
<keyword evidence="5" id="KW-1185">Reference proteome</keyword>